<dbReference type="Pfam" id="PF00723">
    <property type="entry name" value="Glyco_hydro_15"/>
    <property type="match status" value="1"/>
</dbReference>
<feature type="domain" description="GH15-like" evidence="1">
    <location>
        <begin position="248"/>
        <end position="584"/>
    </location>
</feature>
<proteinExistence type="predicted"/>
<dbReference type="Pfam" id="PF19291">
    <property type="entry name" value="TREH_N"/>
    <property type="match status" value="1"/>
</dbReference>
<dbReference type="InterPro" id="IPR045582">
    <property type="entry name" value="Trehalase-like_N"/>
</dbReference>
<dbReference type="GO" id="GO:0016787">
    <property type="term" value="F:hydrolase activity"/>
    <property type="evidence" value="ECO:0007669"/>
    <property type="project" value="UniProtKB-KW"/>
</dbReference>
<evidence type="ECO:0000259" key="1">
    <source>
        <dbReference type="Pfam" id="PF00723"/>
    </source>
</evidence>
<keyword evidence="4" id="KW-1185">Reference proteome</keyword>
<dbReference type="PANTHER" id="PTHR31616:SF10">
    <property type="entry name" value="TREHALASE"/>
    <property type="match status" value="1"/>
</dbReference>
<comment type="caution">
    <text evidence="3">The sequence shown here is derived from an EMBL/GenBank/DDBJ whole genome shotgun (WGS) entry which is preliminary data.</text>
</comment>
<evidence type="ECO:0000313" key="3">
    <source>
        <dbReference type="EMBL" id="MBY8887247.1"/>
    </source>
</evidence>
<evidence type="ECO:0000259" key="2">
    <source>
        <dbReference type="Pfam" id="PF19291"/>
    </source>
</evidence>
<gene>
    <name evidence="3" type="ORF">K7472_20700</name>
</gene>
<dbReference type="EMBL" id="JAINVZ010000015">
    <property type="protein sequence ID" value="MBY8887247.1"/>
    <property type="molecule type" value="Genomic_DNA"/>
</dbReference>
<reference evidence="3 4" key="1">
    <citation type="submission" date="2021-08" db="EMBL/GenBank/DDBJ databases">
        <title>Streptomyces sp. PTM05 isolated from lichen.</title>
        <authorList>
            <person name="Somphong A."/>
            <person name="Phongsopitanun W."/>
            <person name="Tanasupawat S."/>
        </authorList>
    </citation>
    <scope>NUCLEOTIDE SEQUENCE [LARGE SCALE GENOMIC DNA]</scope>
    <source>
        <strain evidence="3 4">Ptm05</strain>
    </source>
</reference>
<dbReference type="InterPro" id="IPR008928">
    <property type="entry name" value="6-hairpin_glycosidase_sf"/>
</dbReference>
<dbReference type="SUPFAM" id="SSF48208">
    <property type="entry name" value="Six-hairpin glycosidases"/>
    <property type="match status" value="1"/>
</dbReference>
<keyword evidence="3" id="KW-0378">Hydrolase</keyword>
<dbReference type="InterPro" id="IPR011613">
    <property type="entry name" value="GH15-like"/>
</dbReference>
<dbReference type="PANTHER" id="PTHR31616">
    <property type="entry name" value="TREHALASE"/>
    <property type="match status" value="1"/>
</dbReference>
<accession>A0ABS7QVL1</accession>
<name>A0ABS7QVL1_9ACTN</name>
<organism evidence="3 4">
    <name type="scientific">Streptantibioticus parmotrematis</name>
    <dbReference type="NCBI Taxonomy" id="2873249"/>
    <lineage>
        <taxon>Bacteria</taxon>
        <taxon>Bacillati</taxon>
        <taxon>Actinomycetota</taxon>
        <taxon>Actinomycetes</taxon>
        <taxon>Kitasatosporales</taxon>
        <taxon>Streptomycetaceae</taxon>
        <taxon>Streptantibioticus</taxon>
    </lineage>
</organism>
<dbReference type="Proteomes" id="UP001198565">
    <property type="component" value="Unassembled WGS sequence"/>
</dbReference>
<dbReference type="Gene3D" id="1.50.10.10">
    <property type="match status" value="1"/>
</dbReference>
<protein>
    <submittedName>
        <fullName evidence="3">Glycoside hydrolase family 15 protein</fullName>
    </submittedName>
</protein>
<dbReference type="InterPro" id="IPR012341">
    <property type="entry name" value="6hp_glycosidase-like_sf"/>
</dbReference>
<sequence length="594" mass="64634">MAQKSDRLGSGVLPPHPLRQYALLADGERGILVGPRGDFAWMCVPRWDSDAVFSSLIGGGSSYVITPVGRCVWGGYYEEGSLIWRSRWVTQDGLVECREALAFPGDPHRAVVLRRVIAHDAPARLAVVLQPGAGFDRHPFEDLTRDDAGVWSGRSGDLRIRWSGGSQARPAAGGEHQLAMDLTVQPGAHHDLVLEVSDKPLPSLTPDPGQMWETTLAAWRGQVPALDHTIATRDARHAYTALRGLTGSSGGMVAATTTSLPERAEEGRNYDYRYVWIRDQCYAGHAVAAAGAYGLLDDAVRFTTARLLEDGPTMAPAYRVDGRPIPDQHRLDLPGYPGGFDLVGNHVTQQFQLDAFGEALLLFADAARHDRLDADGRRAARIGAEAIARRWSEPDAGVWELSPRRWTHSQLICAAGLRALAAADRPGGRQAAEWSALADRLVADASATSLHPTGRWQRSPDDPGLDGALLLPPLRGALPADDPRTIATLRAYTDQLTDDHFAYRFRHDGRALGAAEGAFLLCGFITALAEHQQGHEAAAYRWFERNRAACGPPGLFSEEYDVTQRQMRGNLPQAFVHALMLECATRLAGPWASA</sequence>
<dbReference type="RefSeq" id="WP_222980000.1">
    <property type="nucleotide sequence ID" value="NZ_JAINVZ010000015.1"/>
</dbReference>
<feature type="domain" description="Trehalase-like N-terminal" evidence="2">
    <location>
        <begin position="16"/>
        <end position="195"/>
    </location>
</feature>
<evidence type="ECO:0000313" key="4">
    <source>
        <dbReference type="Proteomes" id="UP001198565"/>
    </source>
</evidence>